<organism evidence="1 2">
    <name type="scientific">Ceratopteris richardii</name>
    <name type="common">Triangle waterfern</name>
    <dbReference type="NCBI Taxonomy" id="49495"/>
    <lineage>
        <taxon>Eukaryota</taxon>
        <taxon>Viridiplantae</taxon>
        <taxon>Streptophyta</taxon>
        <taxon>Embryophyta</taxon>
        <taxon>Tracheophyta</taxon>
        <taxon>Polypodiopsida</taxon>
        <taxon>Polypodiidae</taxon>
        <taxon>Polypodiales</taxon>
        <taxon>Pteridineae</taxon>
        <taxon>Pteridaceae</taxon>
        <taxon>Parkerioideae</taxon>
        <taxon>Ceratopteris</taxon>
    </lineage>
</organism>
<sequence length="105" mass="12473">MGSRLSHYRDPFLDILVDNFIQRPRYMDTYMLHSSRVAIGEMRVSSHGLEIEMGRALDIPREEWICKVEMEDEEHFVCRCRAYADIRGRYESVYRAAHPLRDHGL</sequence>
<dbReference type="AlphaFoldDB" id="A0A8T2S963"/>
<name>A0A8T2S963_CERRI</name>
<dbReference type="EMBL" id="CM035426">
    <property type="protein sequence ID" value="KAH7315215.1"/>
    <property type="molecule type" value="Genomic_DNA"/>
</dbReference>
<protein>
    <submittedName>
        <fullName evidence="1">Uncharacterized protein</fullName>
    </submittedName>
</protein>
<keyword evidence="2" id="KW-1185">Reference proteome</keyword>
<dbReference type="OrthoDB" id="6108017at2759"/>
<dbReference type="Proteomes" id="UP000825935">
    <property type="component" value="Chromosome 21"/>
</dbReference>
<proteinExistence type="predicted"/>
<evidence type="ECO:0000313" key="1">
    <source>
        <dbReference type="EMBL" id="KAH7315215.1"/>
    </source>
</evidence>
<gene>
    <name evidence="1" type="ORF">KP509_21G040600</name>
</gene>
<comment type="caution">
    <text evidence="1">The sequence shown here is derived from an EMBL/GenBank/DDBJ whole genome shotgun (WGS) entry which is preliminary data.</text>
</comment>
<accession>A0A8T2S963</accession>
<evidence type="ECO:0000313" key="2">
    <source>
        <dbReference type="Proteomes" id="UP000825935"/>
    </source>
</evidence>
<reference evidence="1" key="1">
    <citation type="submission" date="2021-08" db="EMBL/GenBank/DDBJ databases">
        <title>WGS assembly of Ceratopteris richardii.</title>
        <authorList>
            <person name="Marchant D.B."/>
            <person name="Chen G."/>
            <person name="Jenkins J."/>
            <person name="Shu S."/>
            <person name="Leebens-Mack J."/>
            <person name="Grimwood J."/>
            <person name="Schmutz J."/>
            <person name="Soltis P."/>
            <person name="Soltis D."/>
            <person name="Chen Z.-H."/>
        </authorList>
    </citation>
    <scope>NUCLEOTIDE SEQUENCE</scope>
    <source>
        <strain evidence="1">Whitten #5841</strain>
        <tissue evidence="1">Leaf</tissue>
    </source>
</reference>